<comment type="caution">
    <text evidence="2">The sequence shown here is derived from an EMBL/GenBank/DDBJ whole genome shotgun (WGS) entry which is preliminary data.</text>
</comment>
<dbReference type="Proteomes" id="UP001596215">
    <property type="component" value="Unassembled WGS sequence"/>
</dbReference>
<keyword evidence="1" id="KW-0472">Membrane</keyword>
<sequence>MMKTVLKYILLFSYFTVGFFFLGLLIKIVIGFIHIGGFFLPFEEITKNFIKSIIAGSAITAAAIIFNLIDYFKARKSPPSGPQ</sequence>
<keyword evidence="1" id="KW-1133">Transmembrane helix</keyword>
<dbReference type="RefSeq" id="WP_212706641.1">
    <property type="nucleotide sequence ID" value="NZ_BAAAFW010000037.1"/>
</dbReference>
<organism evidence="2 3">
    <name type="scientific">Tatumella punctata</name>
    <dbReference type="NCBI Taxonomy" id="399969"/>
    <lineage>
        <taxon>Bacteria</taxon>
        <taxon>Pseudomonadati</taxon>
        <taxon>Pseudomonadota</taxon>
        <taxon>Gammaproteobacteria</taxon>
        <taxon>Enterobacterales</taxon>
        <taxon>Erwiniaceae</taxon>
        <taxon>Tatumella</taxon>
    </lineage>
</organism>
<feature type="transmembrane region" description="Helical" evidence="1">
    <location>
        <begin position="12"/>
        <end position="37"/>
    </location>
</feature>
<gene>
    <name evidence="2" type="ORF">ACFP73_06905</name>
</gene>
<reference evidence="3" key="1">
    <citation type="journal article" date="2019" name="Int. J. Syst. Evol. Microbiol.">
        <title>The Global Catalogue of Microorganisms (GCM) 10K type strain sequencing project: providing services to taxonomists for standard genome sequencing and annotation.</title>
        <authorList>
            <consortium name="The Broad Institute Genomics Platform"/>
            <consortium name="The Broad Institute Genome Sequencing Center for Infectious Disease"/>
            <person name="Wu L."/>
            <person name="Ma J."/>
        </authorList>
    </citation>
    <scope>NUCLEOTIDE SEQUENCE [LARGE SCALE GENOMIC DNA]</scope>
    <source>
        <strain evidence="3">CGMCC 4.1530</strain>
    </source>
</reference>
<keyword evidence="1" id="KW-0812">Transmembrane</keyword>
<name>A0ABW1VNG6_9GAMM</name>
<accession>A0ABW1VNG6</accession>
<keyword evidence="3" id="KW-1185">Reference proteome</keyword>
<evidence type="ECO:0000256" key="1">
    <source>
        <dbReference type="SAM" id="Phobius"/>
    </source>
</evidence>
<proteinExistence type="predicted"/>
<evidence type="ECO:0000313" key="2">
    <source>
        <dbReference type="EMBL" id="MFC6361825.1"/>
    </source>
</evidence>
<dbReference type="EMBL" id="JBHSUC010000006">
    <property type="protein sequence ID" value="MFC6361825.1"/>
    <property type="molecule type" value="Genomic_DNA"/>
</dbReference>
<evidence type="ECO:0000313" key="3">
    <source>
        <dbReference type="Proteomes" id="UP001596215"/>
    </source>
</evidence>
<feature type="transmembrane region" description="Helical" evidence="1">
    <location>
        <begin position="49"/>
        <end position="69"/>
    </location>
</feature>
<protein>
    <submittedName>
        <fullName evidence="2">Uncharacterized protein</fullName>
    </submittedName>
</protein>